<dbReference type="AlphaFoldDB" id="A0A517LGJ2"/>
<feature type="region of interest" description="Disordered" evidence="1">
    <location>
        <begin position="1"/>
        <end position="68"/>
    </location>
</feature>
<accession>A0A517LGJ2</accession>
<gene>
    <name evidence="2" type="ORF">FKW77_000419</name>
</gene>
<evidence type="ECO:0000313" key="3">
    <source>
        <dbReference type="Proteomes" id="UP000316270"/>
    </source>
</evidence>
<sequence length="451" mass="50283">MFPPSLPILTPTASTAPSSEFTFETNNMSDTEQEPPRSSVSDGKVDREIWRPEDGNGDDNLRTYESSQYGDKGHPTWKLYCGDAPEKIEGVLVEPPKNCYLDDRAAHKILNWDGYAKAERGRFWRNDFSNKGDIRPHRKHRGRPAFLLGGEVAYLQGGARVYRFTGAIHPNDIAVINEELNAQKDNKALARLMPSTHIPRAKSPVRHGAGAARQLKHVSKPISPKYRPSDAADLSDINRENSPFSAELQDPSYVNNAKRPRLENILRSTPGRSMSNSSALVAELKIQNLALTERNETVSAKARDLTRENGYLQTELASTKTLWTATSKELATLREQYLESQGALRMQANGEVNAASLQATKNDMIIYRSLAKQLFGKLQTSADALEKGAVAVNGVKNLAQELGITPKEEVEVDVEYGAIQRNINSIRARMKAILGDEWNQFEREVFAEKDH</sequence>
<feature type="compositionally biased region" description="Polar residues" evidence="1">
    <location>
        <begin position="11"/>
        <end position="41"/>
    </location>
</feature>
<dbReference type="Proteomes" id="UP000316270">
    <property type="component" value="Chromosome 12"/>
</dbReference>
<name>A0A517LGJ2_9PEZI</name>
<dbReference type="OrthoDB" id="3650389at2759"/>
<evidence type="ECO:0000256" key="1">
    <source>
        <dbReference type="SAM" id="MobiDB-lite"/>
    </source>
</evidence>
<keyword evidence="3" id="KW-1185">Reference proteome</keyword>
<organism evidence="2 3">
    <name type="scientific">Venturia effusa</name>
    <dbReference type="NCBI Taxonomy" id="50376"/>
    <lineage>
        <taxon>Eukaryota</taxon>
        <taxon>Fungi</taxon>
        <taxon>Dikarya</taxon>
        <taxon>Ascomycota</taxon>
        <taxon>Pezizomycotina</taxon>
        <taxon>Dothideomycetes</taxon>
        <taxon>Pleosporomycetidae</taxon>
        <taxon>Venturiales</taxon>
        <taxon>Venturiaceae</taxon>
        <taxon>Venturia</taxon>
    </lineage>
</organism>
<feature type="compositionally biased region" description="Basic and acidic residues" evidence="1">
    <location>
        <begin position="43"/>
        <end position="62"/>
    </location>
</feature>
<proteinExistence type="predicted"/>
<dbReference type="EMBL" id="CP042196">
    <property type="protein sequence ID" value="QDS74696.1"/>
    <property type="molecule type" value="Genomic_DNA"/>
</dbReference>
<reference evidence="2 3" key="1">
    <citation type="submission" date="2019-07" db="EMBL/GenBank/DDBJ databases">
        <title>Finished genome of Venturia effusa.</title>
        <authorList>
            <person name="Young C.A."/>
            <person name="Cox M.P."/>
            <person name="Ganley A.R.D."/>
            <person name="David W.J."/>
        </authorList>
    </citation>
    <scope>NUCLEOTIDE SEQUENCE [LARGE SCALE GENOMIC DNA]</scope>
    <source>
        <strain evidence="3">albino</strain>
    </source>
</reference>
<evidence type="ECO:0000313" key="2">
    <source>
        <dbReference type="EMBL" id="QDS74696.1"/>
    </source>
</evidence>
<protein>
    <submittedName>
        <fullName evidence="2">Uncharacterized protein</fullName>
    </submittedName>
</protein>